<accession>A0A1H2RF63</accession>
<reference evidence="1 2" key="1">
    <citation type="submission" date="2016-10" db="EMBL/GenBank/DDBJ databases">
        <authorList>
            <person name="de Groot N.N."/>
        </authorList>
    </citation>
    <scope>NUCLEOTIDE SEQUENCE [LARGE SCALE GENOMIC DNA]</scope>
    <source>
        <strain evidence="1 2">DSM 23126</strain>
    </source>
</reference>
<evidence type="ECO:0000313" key="2">
    <source>
        <dbReference type="Proteomes" id="UP000199488"/>
    </source>
</evidence>
<protein>
    <submittedName>
        <fullName evidence="1">Uncharacterized protein</fullName>
    </submittedName>
</protein>
<dbReference type="RefSeq" id="WP_091611305.1">
    <property type="nucleotide sequence ID" value="NZ_FNNC01000001.1"/>
</dbReference>
<sequence length="175" mass="20126">MTFHFLILYAALLLLAGITAWSAVRTHRTNRRLQHVYQRVNQLETEAETIRTQAYTASVEQDIYIRFMTVKDALFRQFNAPHPRAARESELALYSPEEQLHTVFSSGKADELRQFFQRYRLYLESYWKTGASGGKAVFVSNAQNGADSWETVHAATKSLYQEAERLSALFTYSSS</sequence>
<keyword evidence="2" id="KW-1185">Reference proteome</keyword>
<dbReference type="Proteomes" id="UP000199488">
    <property type="component" value="Unassembled WGS sequence"/>
</dbReference>
<name>A0A1H2RF63_9BACI</name>
<gene>
    <name evidence="1" type="ORF">SAMN05421781_0741</name>
</gene>
<proteinExistence type="predicted"/>
<dbReference type="OrthoDB" id="2971021at2"/>
<dbReference type="EMBL" id="FNNC01000001">
    <property type="protein sequence ID" value="SDW18086.1"/>
    <property type="molecule type" value="Genomic_DNA"/>
</dbReference>
<evidence type="ECO:0000313" key="1">
    <source>
        <dbReference type="EMBL" id="SDW18086.1"/>
    </source>
</evidence>
<organism evidence="1 2">
    <name type="scientific">Marinococcus luteus</name>
    <dbReference type="NCBI Taxonomy" id="1122204"/>
    <lineage>
        <taxon>Bacteria</taxon>
        <taxon>Bacillati</taxon>
        <taxon>Bacillota</taxon>
        <taxon>Bacilli</taxon>
        <taxon>Bacillales</taxon>
        <taxon>Bacillaceae</taxon>
        <taxon>Marinococcus</taxon>
    </lineage>
</organism>
<dbReference type="AlphaFoldDB" id="A0A1H2RF63"/>